<feature type="compositionally biased region" description="Low complexity" evidence="2">
    <location>
        <begin position="363"/>
        <end position="391"/>
    </location>
</feature>
<feature type="region of interest" description="Disordered" evidence="2">
    <location>
        <begin position="353"/>
        <end position="411"/>
    </location>
</feature>
<dbReference type="InterPro" id="IPR004474">
    <property type="entry name" value="LytR_CpsA_psr"/>
</dbReference>
<dbReference type="AlphaFoldDB" id="A0A6P0HPL2"/>
<evidence type="ECO:0000259" key="4">
    <source>
        <dbReference type="Pfam" id="PF03816"/>
    </source>
</evidence>
<dbReference type="InterPro" id="IPR050922">
    <property type="entry name" value="LytR/CpsA/Psr_CW_biosynth"/>
</dbReference>
<evidence type="ECO:0000313" key="5">
    <source>
        <dbReference type="EMBL" id="NEN80250.1"/>
    </source>
</evidence>
<protein>
    <submittedName>
        <fullName evidence="5">LCP family protein</fullName>
    </submittedName>
</protein>
<feature type="compositionally biased region" description="Basic residues" evidence="2">
    <location>
        <begin position="13"/>
        <end position="25"/>
    </location>
</feature>
<evidence type="ECO:0000256" key="3">
    <source>
        <dbReference type="SAM" id="Phobius"/>
    </source>
</evidence>
<feature type="compositionally biased region" description="Acidic residues" evidence="2">
    <location>
        <begin position="392"/>
        <end position="403"/>
    </location>
</feature>
<dbReference type="RefSeq" id="WP_163774038.1">
    <property type="nucleotide sequence ID" value="NZ_JAAGXA010000017.1"/>
</dbReference>
<dbReference type="PANTHER" id="PTHR33392:SF6">
    <property type="entry name" value="POLYISOPRENYL-TEICHOIC ACID--PEPTIDOGLYCAN TEICHOIC ACID TRANSFERASE TAGU"/>
    <property type="match status" value="1"/>
</dbReference>
<gene>
    <name evidence="5" type="ORF">G3T38_18490</name>
</gene>
<evidence type="ECO:0000256" key="2">
    <source>
        <dbReference type="SAM" id="MobiDB-lite"/>
    </source>
</evidence>
<feature type="region of interest" description="Disordered" evidence="2">
    <location>
        <begin position="1"/>
        <end position="25"/>
    </location>
</feature>
<keyword evidence="3" id="KW-0812">Transmembrane</keyword>
<dbReference type="Proteomes" id="UP000468687">
    <property type="component" value="Unassembled WGS sequence"/>
</dbReference>
<feature type="domain" description="Cell envelope-related transcriptional attenuator" evidence="4">
    <location>
        <begin position="101"/>
        <end position="258"/>
    </location>
</feature>
<dbReference type="Gene3D" id="3.40.630.190">
    <property type="entry name" value="LCP protein"/>
    <property type="match status" value="1"/>
</dbReference>
<evidence type="ECO:0000256" key="1">
    <source>
        <dbReference type="ARBA" id="ARBA00006068"/>
    </source>
</evidence>
<evidence type="ECO:0000313" key="6">
    <source>
        <dbReference type="Proteomes" id="UP000468687"/>
    </source>
</evidence>
<keyword evidence="6" id="KW-1185">Reference proteome</keyword>
<keyword evidence="3" id="KW-0472">Membrane</keyword>
<sequence length="411" mass="43988">MSVTPPSPAGRRAAPKRRARSKRRHTVATVITATAATLCMITALGVAFTVRQLDNGINTFANGDAALGDDRPDKVDADTPEEPLNILLVGSDANNPDNGARSDTTIIMHLSGDREFAYGVSLPRDALVNRPECLAADGTDVPGESMVMFNTAYSEGGALCTQKTVESLTDIRIDATIEMDFGGFEEMVDAIDGVEICLTEPIRASRYNKALPKEGTFTANGEEALIYVRERHQLSINGDVGRMKRQQAFLASMANKVVSAQTLTNPARVYNFVKAVIDSMTITKGYNDINKLADIAGGFNGIGLDNINFLTVPNEEYSEDRNRLVWTDEADDLWTLIREDKPLTSEFLTGAIGAEEGGGSVNTGEPSASPSSPGSTATDPSTTATDTPTDSDPTDDEEFDPDEFAASNGLC</sequence>
<feature type="transmembrane region" description="Helical" evidence="3">
    <location>
        <begin position="26"/>
        <end position="48"/>
    </location>
</feature>
<dbReference type="PANTHER" id="PTHR33392">
    <property type="entry name" value="POLYISOPRENYL-TEICHOIC ACID--PEPTIDOGLYCAN TEICHOIC ACID TRANSFERASE TAGU"/>
    <property type="match status" value="1"/>
</dbReference>
<proteinExistence type="inferred from homology"/>
<dbReference type="EMBL" id="JAAGXA010000017">
    <property type="protein sequence ID" value="NEN80250.1"/>
    <property type="molecule type" value="Genomic_DNA"/>
</dbReference>
<accession>A0A6P0HPL2</accession>
<dbReference type="Pfam" id="PF03816">
    <property type="entry name" value="LytR_cpsA_psr"/>
    <property type="match status" value="1"/>
</dbReference>
<name>A0A6P0HPL2_9ACTN</name>
<comment type="similarity">
    <text evidence="1">Belongs to the LytR/CpsA/Psr (LCP) family.</text>
</comment>
<organism evidence="5 6">
    <name type="scientific">Nocardioides zeae</name>
    <dbReference type="NCBI Taxonomy" id="1457234"/>
    <lineage>
        <taxon>Bacteria</taxon>
        <taxon>Bacillati</taxon>
        <taxon>Actinomycetota</taxon>
        <taxon>Actinomycetes</taxon>
        <taxon>Propionibacteriales</taxon>
        <taxon>Nocardioidaceae</taxon>
        <taxon>Nocardioides</taxon>
    </lineage>
</organism>
<keyword evidence="3" id="KW-1133">Transmembrane helix</keyword>
<reference evidence="5 6" key="1">
    <citation type="journal article" date="2014" name="Int. J. Syst. Evol. Microbiol.">
        <title>Nocardioides zeae sp. nov., isolated from the stem of Zea mays.</title>
        <authorList>
            <person name="Glaeser S.P."/>
            <person name="McInroy J.A."/>
            <person name="Busse H.J."/>
            <person name="Kampfer P."/>
        </authorList>
    </citation>
    <scope>NUCLEOTIDE SEQUENCE [LARGE SCALE GENOMIC DNA]</scope>
    <source>
        <strain evidence="5 6">JCM 30728</strain>
    </source>
</reference>
<comment type="caution">
    <text evidence="5">The sequence shown here is derived from an EMBL/GenBank/DDBJ whole genome shotgun (WGS) entry which is preliminary data.</text>
</comment>
<dbReference type="NCBIfam" id="TIGR00350">
    <property type="entry name" value="lytR_cpsA_psr"/>
    <property type="match status" value="1"/>
</dbReference>